<evidence type="ECO:0000256" key="1">
    <source>
        <dbReference type="ARBA" id="ARBA00022741"/>
    </source>
</evidence>
<sequence length="413" mass="45758">MLHVLQKVVQANSEHPFLGHRPMDVDGNAHNYVWETYAQVYQRIENIAAGLLHHSILEWTEERERPVAIYMKNRSEWVLAQYADMYCGGFAVALYDTLGVEAAQHSLREIAAPRGILYDVRVTQCLGDQENRVDVASRCCRGRRCDCGHGIQVGNCLWVEDLDHWSSGSGGSDESLLLVFHPSCPTPTACCTLTHPWDLAAGTVGPPTVSNEIKLVSIQRRGEICFRGPAVFAGYYKAPENTAEAIDADGWLHSGEIGVWTLDGRLKIVDRKKNLFKLSQGEYVAPEKVENIFVTCPYVAQLYVYGDSLHAVLMAIVVPDEVQLLELAKSLGVSGSLAEVCTNELVVAAVLANLVALSKKGQLYGFETVKAIKLYPTPFTLKRNEAKKAFVDDIDRLYEQCKDFVAGSNMHQA</sequence>
<dbReference type="Gene3D" id="3.40.50.12780">
    <property type="entry name" value="N-terminal domain of ligase-like"/>
    <property type="match status" value="2"/>
</dbReference>
<dbReference type="EMBL" id="CAADRA010005309">
    <property type="protein sequence ID" value="VFT88373.1"/>
    <property type="molecule type" value="Genomic_DNA"/>
</dbReference>
<keyword evidence="1" id="KW-0547">Nucleotide-binding</keyword>
<dbReference type="SUPFAM" id="SSF56801">
    <property type="entry name" value="Acetyl-CoA synthetase-like"/>
    <property type="match status" value="1"/>
</dbReference>
<dbReference type="GO" id="GO:0016020">
    <property type="term" value="C:membrane"/>
    <property type="evidence" value="ECO:0007669"/>
    <property type="project" value="TreeGrafter"/>
</dbReference>
<dbReference type="AlphaFoldDB" id="A0A485KTK8"/>
<reference evidence="5 6" key="1">
    <citation type="submission" date="2019-03" db="EMBL/GenBank/DDBJ databases">
        <authorList>
            <person name="Gaulin E."/>
            <person name="Dumas B."/>
        </authorList>
    </citation>
    <scope>NUCLEOTIDE SEQUENCE [LARGE SCALE GENOMIC DNA]</scope>
    <source>
        <strain evidence="5">CBS 568.67</strain>
    </source>
</reference>
<dbReference type="InterPro" id="IPR000873">
    <property type="entry name" value="AMP-dep_synth/lig_dom"/>
</dbReference>
<evidence type="ECO:0000259" key="3">
    <source>
        <dbReference type="Pfam" id="PF00501"/>
    </source>
</evidence>
<evidence type="ECO:0000313" key="6">
    <source>
        <dbReference type="Proteomes" id="UP000332933"/>
    </source>
</evidence>
<keyword evidence="6" id="KW-1185">Reference proteome</keyword>
<dbReference type="Proteomes" id="UP000332933">
    <property type="component" value="Unassembled WGS sequence"/>
</dbReference>
<dbReference type="EMBL" id="VJMH01005288">
    <property type="protein sequence ID" value="KAF0697825.1"/>
    <property type="molecule type" value="Genomic_DNA"/>
</dbReference>
<dbReference type="Pfam" id="PF00501">
    <property type="entry name" value="AMP-binding"/>
    <property type="match status" value="1"/>
</dbReference>
<dbReference type="PANTHER" id="PTHR43272">
    <property type="entry name" value="LONG-CHAIN-FATTY-ACID--COA LIGASE"/>
    <property type="match status" value="1"/>
</dbReference>
<organism evidence="5 6">
    <name type="scientific">Aphanomyces stellatus</name>
    <dbReference type="NCBI Taxonomy" id="120398"/>
    <lineage>
        <taxon>Eukaryota</taxon>
        <taxon>Sar</taxon>
        <taxon>Stramenopiles</taxon>
        <taxon>Oomycota</taxon>
        <taxon>Saprolegniomycetes</taxon>
        <taxon>Saprolegniales</taxon>
        <taxon>Verrucalvaceae</taxon>
        <taxon>Aphanomyces</taxon>
    </lineage>
</organism>
<accession>A0A485KTK8</accession>
<name>A0A485KTK8_9STRA</name>
<dbReference type="InterPro" id="IPR042099">
    <property type="entry name" value="ANL_N_sf"/>
</dbReference>
<dbReference type="PANTHER" id="PTHR43272:SF33">
    <property type="entry name" value="AMP-BINDING DOMAIN-CONTAINING PROTEIN-RELATED"/>
    <property type="match status" value="1"/>
</dbReference>
<evidence type="ECO:0000256" key="2">
    <source>
        <dbReference type="ARBA" id="ARBA00022840"/>
    </source>
</evidence>
<proteinExistence type="predicted"/>
<feature type="domain" description="AMP-dependent synthetase/ligase" evidence="3">
    <location>
        <begin position="26"/>
        <end position="116"/>
    </location>
</feature>
<reference evidence="4" key="2">
    <citation type="submission" date="2019-06" db="EMBL/GenBank/DDBJ databases">
        <title>Genomics analysis of Aphanomyces spp. identifies a new class of oomycete effector associated with host adaptation.</title>
        <authorList>
            <person name="Gaulin E."/>
        </authorList>
    </citation>
    <scope>NUCLEOTIDE SEQUENCE</scope>
    <source>
        <strain evidence="4">CBS 578.67</strain>
    </source>
</reference>
<dbReference type="GO" id="GO:0005524">
    <property type="term" value="F:ATP binding"/>
    <property type="evidence" value="ECO:0007669"/>
    <property type="project" value="UniProtKB-KW"/>
</dbReference>
<dbReference type="GO" id="GO:0005783">
    <property type="term" value="C:endoplasmic reticulum"/>
    <property type="evidence" value="ECO:0007669"/>
    <property type="project" value="TreeGrafter"/>
</dbReference>
<keyword evidence="2" id="KW-0067">ATP-binding</keyword>
<gene>
    <name evidence="5" type="primary">Aste57867_11512</name>
    <name evidence="4" type="ORF">As57867_011469</name>
    <name evidence="5" type="ORF">ASTE57867_11512</name>
</gene>
<dbReference type="OrthoDB" id="1700726at2759"/>
<evidence type="ECO:0000313" key="5">
    <source>
        <dbReference type="EMBL" id="VFT88373.1"/>
    </source>
</evidence>
<protein>
    <submittedName>
        <fullName evidence="5">Aste57867_11512 protein</fullName>
    </submittedName>
</protein>
<dbReference type="GO" id="GO:0004467">
    <property type="term" value="F:long-chain fatty acid-CoA ligase activity"/>
    <property type="evidence" value="ECO:0007669"/>
    <property type="project" value="TreeGrafter"/>
</dbReference>
<evidence type="ECO:0000313" key="4">
    <source>
        <dbReference type="EMBL" id="KAF0697825.1"/>
    </source>
</evidence>